<protein>
    <recommendedName>
        <fullName evidence="5">Ribosomal RNA methyltransferase FtsJ domain-containing protein</fullName>
    </recommendedName>
</protein>
<evidence type="ECO:0000259" key="5">
    <source>
        <dbReference type="Pfam" id="PF01728"/>
    </source>
</evidence>
<sequence length="176" mass="20122">MKKNKISKNWLHQQKRDIFFKKSKIQGYRSRSAFKLIEMDKKFKFFKKNLTLLDLGSSPGGWSQVAVKKIENGKILAVDIKPMNKISNVEFINGDFCKTEIVKKIMAYFNNKVDVVLSDMAADTTGNKALDSYRTGELCLNAMNLAKKILSQEGIFLSKIFMGSIFKEIDDKANNY</sequence>
<dbReference type="InterPro" id="IPR050082">
    <property type="entry name" value="RNA_methyltr_RlmE"/>
</dbReference>
<keyword evidence="1" id="KW-0698">rRNA processing</keyword>
<dbReference type="Pfam" id="PF01728">
    <property type="entry name" value="FtsJ"/>
    <property type="match status" value="1"/>
</dbReference>
<dbReference type="SUPFAM" id="SSF53335">
    <property type="entry name" value="S-adenosyl-L-methionine-dependent methyltransferases"/>
    <property type="match status" value="1"/>
</dbReference>
<dbReference type="InterPro" id="IPR002877">
    <property type="entry name" value="RNA_MeTrfase_FtsJ_dom"/>
</dbReference>
<evidence type="ECO:0000256" key="2">
    <source>
        <dbReference type="ARBA" id="ARBA00022603"/>
    </source>
</evidence>
<evidence type="ECO:0000256" key="3">
    <source>
        <dbReference type="ARBA" id="ARBA00022679"/>
    </source>
</evidence>
<dbReference type="PANTHER" id="PTHR10920">
    <property type="entry name" value="RIBOSOMAL RNA METHYLTRANSFERASE"/>
    <property type="match status" value="1"/>
</dbReference>
<dbReference type="EMBL" id="UINC01049246">
    <property type="protein sequence ID" value="SVB60788.1"/>
    <property type="molecule type" value="Genomic_DNA"/>
</dbReference>
<evidence type="ECO:0000256" key="4">
    <source>
        <dbReference type="ARBA" id="ARBA00022691"/>
    </source>
</evidence>
<keyword evidence="3" id="KW-0808">Transferase</keyword>
<feature type="non-terminal residue" evidence="6">
    <location>
        <position position="176"/>
    </location>
</feature>
<dbReference type="Gene3D" id="3.40.50.150">
    <property type="entry name" value="Vaccinia Virus protein VP39"/>
    <property type="match status" value="1"/>
</dbReference>
<dbReference type="PANTHER" id="PTHR10920:SF18">
    <property type="entry name" value="RRNA METHYLTRANSFERASE 2, MITOCHONDRIAL"/>
    <property type="match status" value="1"/>
</dbReference>
<gene>
    <name evidence="6" type="ORF">METZ01_LOCUS213642</name>
</gene>
<feature type="domain" description="Ribosomal RNA methyltransferase FtsJ" evidence="5">
    <location>
        <begin position="28"/>
        <end position="169"/>
    </location>
</feature>
<dbReference type="PIRSF" id="PIRSF005461">
    <property type="entry name" value="23S_rRNA_mtase"/>
    <property type="match status" value="1"/>
</dbReference>
<dbReference type="GO" id="GO:0008650">
    <property type="term" value="F:rRNA (uridine-2'-O-)-methyltransferase activity"/>
    <property type="evidence" value="ECO:0007669"/>
    <property type="project" value="TreeGrafter"/>
</dbReference>
<dbReference type="InterPro" id="IPR015507">
    <property type="entry name" value="rRNA-MeTfrase_E"/>
</dbReference>
<proteinExistence type="predicted"/>
<dbReference type="AlphaFoldDB" id="A0A382FCE7"/>
<organism evidence="6">
    <name type="scientific">marine metagenome</name>
    <dbReference type="NCBI Taxonomy" id="408172"/>
    <lineage>
        <taxon>unclassified sequences</taxon>
        <taxon>metagenomes</taxon>
        <taxon>ecological metagenomes</taxon>
    </lineage>
</organism>
<dbReference type="InterPro" id="IPR029063">
    <property type="entry name" value="SAM-dependent_MTases_sf"/>
</dbReference>
<name>A0A382FCE7_9ZZZZ</name>
<evidence type="ECO:0000256" key="1">
    <source>
        <dbReference type="ARBA" id="ARBA00022552"/>
    </source>
</evidence>
<evidence type="ECO:0000313" key="6">
    <source>
        <dbReference type="EMBL" id="SVB60788.1"/>
    </source>
</evidence>
<reference evidence="6" key="1">
    <citation type="submission" date="2018-05" db="EMBL/GenBank/DDBJ databases">
        <authorList>
            <person name="Lanie J.A."/>
            <person name="Ng W.-L."/>
            <person name="Kazmierczak K.M."/>
            <person name="Andrzejewski T.M."/>
            <person name="Davidsen T.M."/>
            <person name="Wayne K.J."/>
            <person name="Tettelin H."/>
            <person name="Glass J.I."/>
            <person name="Rusch D."/>
            <person name="Podicherti R."/>
            <person name="Tsui H.-C.T."/>
            <person name="Winkler M.E."/>
        </authorList>
    </citation>
    <scope>NUCLEOTIDE SEQUENCE</scope>
</reference>
<keyword evidence="2" id="KW-0489">Methyltransferase</keyword>
<keyword evidence="4" id="KW-0949">S-adenosyl-L-methionine</keyword>
<accession>A0A382FCE7</accession>